<feature type="transmembrane region" description="Helical" evidence="1">
    <location>
        <begin position="71"/>
        <end position="91"/>
    </location>
</feature>
<feature type="transmembrane region" description="Helical" evidence="1">
    <location>
        <begin position="221"/>
        <end position="240"/>
    </location>
</feature>
<feature type="transmembrane region" description="Helical" evidence="1">
    <location>
        <begin position="191"/>
        <end position="209"/>
    </location>
</feature>
<dbReference type="HOGENOM" id="CLU_879674_0_0_6"/>
<feature type="transmembrane region" description="Helical" evidence="1">
    <location>
        <begin position="37"/>
        <end position="59"/>
    </location>
</feature>
<dbReference type="EMBL" id="ATGI01000022">
    <property type="protein sequence ID" value="EPF73947.1"/>
    <property type="molecule type" value="Genomic_DNA"/>
</dbReference>
<dbReference type="OrthoDB" id="6847955at2"/>
<sequence length="301" mass="33826">MMNKKEHFIGVFCTLMYILIASIQSVMLNTWLLNVNVFLIVALSFFVVTMVFAIISFLKHRHVYNSLFSKPYLLIALNLLSVFNWLFYFIAVKYLEPSVAVTLTQGIGPVSMTIYLLIKNQPVSLVTRYCHFVIFIGAISLSLYTVIYSVHNVYSRPELVLGIIIAIMCSISITATVLISKQFSIKEIPASVLLSVRFPLLIIICSIVLPFQNNIVINRNTLLIILYVSLIGVSTSLYFLQKGIELATPLTVSTVLALSPMTVFSIQLINNHMQFNSFIFIIIALITIVSMVSIGYDSKKT</sequence>
<organism evidence="2 3">
    <name type="scientific">Acinetobacter rudis CIP 110305</name>
    <dbReference type="NCBI Taxonomy" id="421052"/>
    <lineage>
        <taxon>Bacteria</taxon>
        <taxon>Pseudomonadati</taxon>
        <taxon>Pseudomonadota</taxon>
        <taxon>Gammaproteobacteria</taxon>
        <taxon>Moraxellales</taxon>
        <taxon>Moraxellaceae</taxon>
        <taxon>Acinetobacter</taxon>
    </lineage>
</organism>
<protein>
    <submittedName>
        <fullName evidence="2">Uncharacterized protein</fullName>
    </submittedName>
</protein>
<accession>S3N2I9</accession>
<dbReference type="InterPro" id="IPR037185">
    <property type="entry name" value="EmrE-like"/>
</dbReference>
<evidence type="ECO:0000313" key="3">
    <source>
        <dbReference type="Proteomes" id="UP000014568"/>
    </source>
</evidence>
<keyword evidence="1" id="KW-1133">Transmembrane helix</keyword>
<feature type="transmembrane region" description="Helical" evidence="1">
    <location>
        <begin position="275"/>
        <end position="296"/>
    </location>
</feature>
<gene>
    <name evidence="2" type="ORF">F945_01826</name>
</gene>
<dbReference type="SUPFAM" id="SSF103481">
    <property type="entry name" value="Multidrug resistance efflux transporter EmrE"/>
    <property type="match status" value="1"/>
</dbReference>
<dbReference type="RefSeq" id="WP_016656233.1">
    <property type="nucleotide sequence ID" value="NZ_KE340353.1"/>
</dbReference>
<feature type="transmembrane region" description="Helical" evidence="1">
    <location>
        <begin position="97"/>
        <end position="117"/>
    </location>
</feature>
<feature type="transmembrane region" description="Helical" evidence="1">
    <location>
        <begin position="159"/>
        <end position="179"/>
    </location>
</feature>
<dbReference type="AlphaFoldDB" id="S3N2I9"/>
<proteinExistence type="predicted"/>
<feature type="transmembrane region" description="Helical" evidence="1">
    <location>
        <begin position="129"/>
        <end position="147"/>
    </location>
</feature>
<keyword evidence="1" id="KW-0472">Membrane</keyword>
<keyword evidence="3" id="KW-1185">Reference proteome</keyword>
<dbReference type="STRING" id="632955.GCA_000829675_02553"/>
<dbReference type="Proteomes" id="UP000014568">
    <property type="component" value="Unassembled WGS sequence"/>
</dbReference>
<feature type="transmembrane region" description="Helical" evidence="1">
    <location>
        <begin position="247"/>
        <end position="269"/>
    </location>
</feature>
<evidence type="ECO:0000256" key="1">
    <source>
        <dbReference type="SAM" id="Phobius"/>
    </source>
</evidence>
<keyword evidence="1" id="KW-0812">Transmembrane</keyword>
<comment type="caution">
    <text evidence="2">The sequence shown here is derived from an EMBL/GenBank/DDBJ whole genome shotgun (WGS) entry which is preliminary data.</text>
</comment>
<name>S3N2I9_9GAMM</name>
<reference evidence="2 3" key="1">
    <citation type="submission" date="2013-06" db="EMBL/GenBank/DDBJ databases">
        <title>The Genome Sequence of Acinetobacter rudis CIP 110305.</title>
        <authorList>
            <consortium name="The Broad Institute Genome Sequencing Platform"/>
            <consortium name="The Broad Institute Genome Sequencing Center for Infectious Disease"/>
            <person name="Cerqueira G."/>
            <person name="Feldgarden M."/>
            <person name="Courvalin P."/>
            <person name="Perichon B."/>
            <person name="Grillot-Courvalin C."/>
            <person name="Clermont D."/>
            <person name="Rocha E."/>
            <person name="Yoon E.-J."/>
            <person name="Nemec A."/>
            <person name="Young S.K."/>
            <person name="Zeng Q."/>
            <person name="Gargeya S."/>
            <person name="Fitzgerald M."/>
            <person name="Abouelleil A."/>
            <person name="Alvarado L."/>
            <person name="Berlin A.M."/>
            <person name="Chapman S.B."/>
            <person name="Dewar J."/>
            <person name="Goldberg J."/>
            <person name="Griggs A."/>
            <person name="Gujja S."/>
            <person name="Hansen M."/>
            <person name="Howarth C."/>
            <person name="Imamovic A."/>
            <person name="Larimer J."/>
            <person name="McCowan C."/>
            <person name="Murphy C."/>
            <person name="Pearson M."/>
            <person name="Priest M."/>
            <person name="Roberts A."/>
            <person name="Saif S."/>
            <person name="Shea T."/>
            <person name="Sykes S."/>
            <person name="Wortman J."/>
            <person name="Nusbaum C."/>
            <person name="Birren B."/>
        </authorList>
    </citation>
    <scope>NUCLEOTIDE SEQUENCE [LARGE SCALE GENOMIC DNA]</scope>
    <source>
        <strain evidence="2 3">CIP 110305</strain>
    </source>
</reference>
<evidence type="ECO:0000313" key="2">
    <source>
        <dbReference type="EMBL" id="EPF73947.1"/>
    </source>
</evidence>
<feature type="transmembrane region" description="Helical" evidence="1">
    <location>
        <begin position="7"/>
        <end position="31"/>
    </location>
</feature>
<dbReference type="PATRIC" id="fig|421052.3.peg.1783"/>
<dbReference type="eggNOG" id="COG0697">
    <property type="taxonomic scope" value="Bacteria"/>
</dbReference>